<sequence>MSEVGSNNPGLGRDDLTAALQNAVEELKEIIGNIPNADDGFIFLLSTAKRLETHLKNAVSLENQALANFKKSDEARRQAAQLPLSLDAFEAKTGEMEARDREIIAELAKIQSSVKDAHQVALNLETHSDTSHGPDLAKEHDKFEKTAEILLGMEKSISKQIHESADDIKQVRTLLESWGNKGNPSGSKHHQEREDLEKMVGVEAFTATFNSDVLTNLTKPLADVEKTTASSTSDLMTKMVDTSAQISKKIETLEAAFIVKLEDVAKYCNVAHPAALPSNSASAATPVNVNVKKNNGRGRAAGHKRPAPASASPGANEPSKRLRARVLTQEEKELEEDTKKLANYVKIWSSLVPAPRKQQTNPEYGFEVMSSRSCEEDSRLHGR</sequence>
<dbReference type="EMBL" id="JAULSV010000005">
    <property type="protein sequence ID" value="KAK0643913.1"/>
    <property type="molecule type" value="Genomic_DNA"/>
</dbReference>
<protein>
    <submittedName>
        <fullName evidence="2">Uncharacterized protein</fullName>
    </submittedName>
</protein>
<evidence type="ECO:0000313" key="2">
    <source>
        <dbReference type="EMBL" id="KAK0643913.1"/>
    </source>
</evidence>
<name>A0AA40CNL0_9PEZI</name>
<feature type="compositionally biased region" description="Basic residues" evidence="1">
    <location>
        <begin position="294"/>
        <end position="306"/>
    </location>
</feature>
<feature type="compositionally biased region" description="Basic and acidic residues" evidence="1">
    <location>
        <begin position="373"/>
        <end position="383"/>
    </location>
</feature>
<organism evidence="2 3">
    <name type="scientific">Cercophora newfieldiana</name>
    <dbReference type="NCBI Taxonomy" id="92897"/>
    <lineage>
        <taxon>Eukaryota</taxon>
        <taxon>Fungi</taxon>
        <taxon>Dikarya</taxon>
        <taxon>Ascomycota</taxon>
        <taxon>Pezizomycotina</taxon>
        <taxon>Sordariomycetes</taxon>
        <taxon>Sordariomycetidae</taxon>
        <taxon>Sordariales</taxon>
        <taxon>Lasiosphaeriaceae</taxon>
        <taxon>Cercophora</taxon>
    </lineage>
</organism>
<accession>A0AA40CNL0</accession>
<dbReference type="Proteomes" id="UP001174936">
    <property type="component" value="Unassembled WGS sequence"/>
</dbReference>
<gene>
    <name evidence="2" type="ORF">B0T16DRAFT_513243</name>
</gene>
<evidence type="ECO:0000313" key="3">
    <source>
        <dbReference type="Proteomes" id="UP001174936"/>
    </source>
</evidence>
<dbReference type="AlphaFoldDB" id="A0AA40CNL0"/>
<feature type="region of interest" description="Disordered" evidence="1">
    <location>
        <begin position="356"/>
        <end position="383"/>
    </location>
</feature>
<feature type="region of interest" description="Disordered" evidence="1">
    <location>
        <begin position="292"/>
        <end position="322"/>
    </location>
</feature>
<proteinExistence type="predicted"/>
<reference evidence="2" key="1">
    <citation type="submission" date="2023-06" db="EMBL/GenBank/DDBJ databases">
        <title>Genome-scale phylogeny and comparative genomics of the fungal order Sordariales.</title>
        <authorList>
            <consortium name="Lawrence Berkeley National Laboratory"/>
            <person name="Hensen N."/>
            <person name="Bonometti L."/>
            <person name="Westerberg I."/>
            <person name="Brannstrom I.O."/>
            <person name="Guillou S."/>
            <person name="Cros-Aarteil S."/>
            <person name="Calhoun S."/>
            <person name="Haridas S."/>
            <person name="Kuo A."/>
            <person name="Mondo S."/>
            <person name="Pangilinan J."/>
            <person name="Riley R."/>
            <person name="Labutti K."/>
            <person name="Andreopoulos B."/>
            <person name="Lipzen A."/>
            <person name="Chen C."/>
            <person name="Yanf M."/>
            <person name="Daum C."/>
            <person name="Ng V."/>
            <person name="Clum A."/>
            <person name="Steindorff A."/>
            <person name="Ohm R."/>
            <person name="Martin F."/>
            <person name="Silar P."/>
            <person name="Natvig D."/>
            <person name="Lalanne C."/>
            <person name="Gautier V."/>
            <person name="Ament-Velasquez S.L."/>
            <person name="Kruys A."/>
            <person name="Hutchinson M.I."/>
            <person name="Powell A.J."/>
            <person name="Barry K."/>
            <person name="Miller A.N."/>
            <person name="Grigoriev I.V."/>
            <person name="Debuchy R."/>
            <person name="Gladieux P."/>
            <person name="Thoren M.H."/>
            <person name="Johannesson H."/>
        </authorList>
    </citation>
    <scope>NUCLEOTIDE SEQUENCE</scope>
    <source>
        <strain evidence="2">SMH2532-1</strain>
    </source>
</reference>
<evidence type="ECO:0000256" key="1">
    <source>
        <dbReference type="SAM" id="MobiDB-lite"/>
    </source>
</evidence>
<comment type="caution">
    <text evidence="2">The sequence shown here is derived from an EMBL/GenBank/DDBJ whole genome shotgun (WGS) entry which is preliminary data.</text>
</comment>
<keyword evidence="3" id="KW-1185">Reference proteome</keyword>